<dbReference type="STRING" id="1869.MB27_11405"/>
<dbReference type="GO" id="GO:0019243">
    <property type="term" value="P:methylglyoxal catabolic process to D-lactate via S-lactoyl-glutathione"/>
    <property type="evidence" value="ECO:0007669"/>
    <property type="project" value="TreeGrafter"/>
</dbReference>
<comment type="similarity">
    <text evidence="3">Belongs to the peptidase C56 family. HSP31-like subfamily.</text>
</comment>
<evidence type="ECO:0000313" key="6">
    <source>
        <dbReference type="Proteomes" id="UP000054537"/>
    </source>
</evidence>
<keyword evidence="2" id="KW-0456">Lyase</keyword>
<dbReference type="AlphaFoldDB" id="A0A0A6USD3"/>
<reference evidence="5 6" key="1">
    <citation type="submission" date="2014-10" db="EMBL/GenBank/DDBJ databases">
        <title>Draft genome sequence of Actinoplanes utahensis NRRL 12052.</title>
        <authorList>
            <person name="Velasco-Bucheli B."/>
            <person name="del Cerro C."/>
            <person name="Hormigo D."/>
            <person name="Garcia J.L."/>
            <person name="Acebal C."/>
            <person name="Arroyo M."/>
            <person name="de la Mata I."/>
        </authorList>
    </citation>
    <scope>NUCLEOTIDE SEQUENCE [LARGE SCALE GENOMIC DNA]</scope>
    <source>
        <strain evidence="5 6">NRRL 12052</strain>
    </source>
</reference>
<dbReference type="GO" id="GO:0019172">
    <property type="term" value="F:glyoxalase III activity"/>
    <property type="evidence" value="ECO:0007669"/>
    <property type="project" value="TreeGrafter"/>
</dbReference>
<dbReference type="InterPro" id="IPR050325">
    <property type="entry name" value="Prot/Nucl_acid_deglycase"/>
</dbReference>
<keyword evidence="6" id="KW-1185">Reference proteome</keyword>
<dbReference type="SUPFAM" id="SSF52317">
    <property type="entry name" value="Class I glutamine amidotransferase-like"/>
    <property type="match status" value="1"/>
</dbReference>
<dbReference type="CDD" id="cd03141">
    <property type="entry name" value="GATase1_Hsp31_like"/>
    <property type="match status" value="1"/>
</dbReference>
<dbReference type="PANTHER" id="PTHR48094">
    <property type="entry name" value="PROTEIN/NUCLEIC ACID DEGLYCASE DJ-1-RELATED"/>
    <property type="match status" value="1"/>
</dbReference>
<sequence length="219" mass="22011">MTRSVLMVLTSHDTFGTTGQPTGFWWEELVVPLRAFQGAGLAVDIASVRGGRPPVDPASTAGTATAPDLDALLNGAVPLSSVDPAGYDAVFLVGGHGTMWDFPGDESLARIVDVIGRAGVVAAVCHGAAGLLGATTAAGDPLVAGRTVTGFSDAEEAIAGATAALPFSLEQRLKDLGAIVEVGEPFTPTVRRDGRLLTGQNPASSAGVAAAVIDALALP</sequence>
<comment type="caution">
    <text evidence="5">The sequence shown here is derived from an EMBL/GenBank/DDBJ whole genome shotgun (WGS) entry which is preliminary data.</text>
</comment>
<accession>A0A0A6USD3</accession>
<evidence type="ECO:0000313" key="5">
    <source>
        <dbReference type="EMBL" id="KHD77359.1"/>
    </source>
</evidence>
<dbReference type="eggNOG" id="COG0693">
    <property type="taxonomic scope" value="Bacteria"/>
</dbReference>
<dbReference type="PANTHER" id="PTHR48094:SF11">
    <property type="entry name" value="GLUTATHIONE-INDEPENDENT GLYOXALASE HSP31-RELATED"/>
    <property type="match status" value="1"/>
</dbReference>
<evidence type="ECO:0000256" key="2">
    <source>
        <dbReference type="ARBA" id="ARBA00023239"/>
    </source>
</evidence>
<dbReference type="Gene3D" id="3.40.50.880">
    <property type="match status" value="1"/>
</dbReference>
<dbReference type="GO" id="GO:0005737">
    <property type="term" value="C:cytoplasm"/>
    <property type="evidence" value="ECO:0007669"/>
    <property type="project" value="TreeGrafter"/>
</dbReference>
<dbReference type="InterPro" id="IPR002818">
    <property type="entry name" value="DJ-1/PfpI"/>
</dbReference>
<feature type="domain" description="DJ-1/PfpI" evidence="4">
    <location>
        <begin position="28"/>
        <end position="212"/>
    </location>
</feature>
<evidence type="ECO:0000256" key="3">
    <source>
        <dbReference type="ARBA" id="ARBA00038493"/>
    </source>
</evidence>
<dbReference type="OrthoDB" id="9792284at2"/>
<name>A0A0A6USD3_ACTUT</name>
<dbReference type="EMBL" id="JRTT01000011">
    <property type="protein sequence ID" value="KHD77359.1"/>
    <property type="molecule type" value="Genomic_DNA"/>
</dbReference>
<keyword evidence="1" id="KW-0346">Stress response</keyword>
<dbReference type="RefSeq" id="WP_043524261.1">
    <property type="nucleotide sequence ID" value="NZ_BAABKU010000020.1"/>
</dbReference>
<organism evidence="5 6">
    <name type="scientific">Actinoplanes utahensis</name>
    <dbReference type="NCBI Taxonomy" id="1869"/>
    <lineage>
        <taxon>Bacteria</taxon>
        <taxon>Bacillati</taxon>
        <taxon>Actinomycetota</taxon>
        <taxon>Actinomycetes</taxon>
        <taxon>Micromonosporales</taxon>
        <taxon>Micromonosporaceae</taxon>
        <taxon>Actinoplanes</taxon>
    </lineage>
</organism>
<proteinExistence type="inferred from homology"/>
<dbReference type="Pfam" id="PF01965">
    <property type="entry name" value="DJ-1_PfpI"/>
    <property type="match status" value="1"/>
</dbReference>
<dbReference type="InterPro" id="IPR029062">
    <property type="entry name" value="Class_I_gatase-like"/>
</dbReference>
<protein>
    <recommendedName>
        <fullName evidence="4">DJ-1/PfpI domain-containing protein</fullName>
    </recommendedName>
</protein>
<evidence type="ECO:0000256" key="1">
    <source>
        <dbReference type="ARBA" id="ARBA00023016"/>
    </source>
</evidence>
<dbReference type="Proteomes" id="UP000054537">
    <property type="component" value="Unassembled WGS sequence"/>
</dbReference>
<evidence type="ECO:0000259" key="4">
    <source>
        <dbReference type="Pfam" id="PF01965"/>
    </source>
</evidence>
<gene>
    <name evidence="5" type="ORF">MB27_11405</name>
</gene>